<proteinExistence type="inferred from homology"/>
<dbReference type="CDD" id="cd14014">
    <property type="entry name" value="STKc_PknB_like"/>
    <property type="match status" value="1"/>
</dbReference>
<evidence type="ECO:0000256" key="5">
    <source>
        <dbReference type="ARBA" id="ARBA00022777"/>
    </source>
</evidence>
<keyword evidence="11" id="KW-0723">Serine/threonine-protein kinase</keyword>
<feature type="compositionally biased region" description="Acidic residues" evidence="8">
    <location>
        <begin position="600"/>
        <end position="611"/>
    </location>
</feature>
<dbReference type="EMBL" id="ABCS01000023">
    <property type="protein sequence ID" value="EDM79092.1"/>
    <property type="molecule type" value="Genomic_DNA"/>
</dbReference>
<feature type="region of interest" description="Disordered" evidence="8">
    <location>
        <begin position="396"/>
        <end position="427"/>
    </location>
</feature>
<feature type="compositionally biased region" description="Basic and acidic residues" evidence="8">
    <location>
        <begin position="570"/>
        <end position="599"/>
    </location>
</feature>
<dbReference type="Pfam" id="PF00069">
    <property type="entry name" value="Pkinase"/>
    <property type="match status" value="1"/>
</dbReference>
<dbReference type="InterPro" id="IPR000719">
    <property type="entry name" value="Prot_kinase_dom"/>
</dbReference>
<evidence type="ECO:0000256" key="3">
    <source>
        <dbReference type="ARBA" id="ARBA00022679"/>
    </source>
</evidence>
<dbReference type="InterPro" id="IPR017441">
    <property type="entry name" value="Protein_kinase_ATP_BS"/>
</dbReference>
<dbReference type="eggNOG" id="COG0515">
    <property type="taxonomic scope" value="Bacteria"/>
</dbReference>
<feature type="region of interest" description="Disordered" evidence="8">
    <location>
        <begin position="312"/>
        <end position="381"/>
    </location>
</feature>
<evidence type="ECO:0000259" key="10">
    <source>
        <dbReference type="PROSITE" id="PS50011"/>
    </source>
</evidence>
<comment type="caution">
    <text evidence="11">The sequence shown here is derived from an EMBL/GenBank/DDBJ whole genome shotgun (WGS) entry which is preliminary data.</text>
</comment>
<dbReference type="InterPro" id="IPR008271">
    <property type="entry name" value="Ser/Thr_kinase_AS"/>
</dbReference>
<reference evidence="11 12" key="1">
    <citation type="submission" date="2007-06" db="EMBL/GenBank/DDBJ databases">
        <authorList>
            <person name="Shimkets L."/>
            <person name="Ferriera S."/>
            <person name="Johnson J."/>
            <person name="Kravitz S."/>
            <person name="Beeson K."/>
            <person name="Sutton G."/>
            <person name="Rogers Y.-H."/>
            <person name="Friedman R."/>
            <person name="Frazier M."/>
            <person name="Venter J.C."/>
        </authorList>
    </citation>
    <scope>NUCLEOTIDE SEQUENCE [LARGE SCALE GENOMIC DNA]</scope>
    <source>
        <strain evidence="11 12">SIR-1</strain>
    </source>
</reference>
<dbReference type="Gene3D" id="3.30.200.20">
    <property type="entry name" value="Phosphorylase Kinase, domain 1"/>
    <property type="match status" value="1"/>
</dbReference>
<evidence type="ECO:0000256" key="8">
    <source>
        <dbReference type="SAM" id="MobiDB-lite"/>
    </source>
</evidence>
<feature type="compositionally biased region" description="Low complexity" evidence="8">
    <location>
        <begin position="508"/>
        <end position="528"/>
    </location>
</feature>
<sequence>MGQSLDERYRVDAVLGAGGMGAVFRGHHSGLKRDVAIKVLHPEISQGRDASMTKRFEREAHSASRLDHPNCVRVTDFGTTGDGTKYLVMELLTGGELADRLDAAWDPSEATAVMRQIFAGLEHAHHFGVVHRDLKPENVFMTQDYRGREVVKIVDFGIAKLLDAGEGEGGHEKLTRQGVVFGTPRFMAPEQAAGGKIDERTDLYAAGLIFYELLAGRPPFVADDAAALLRMQIMAPPPALPESVPAGLRAVVEKLLEKSRMDRYANARAVLDALDDYEGAAGLAAPSGSGAGAAASGSAAAAMIAAASSSGLGASSKAKAPDPASTVPDAPIPEPTHSGARWEPANSGTNSGIAPQGQAPSALPGATSGWQPAPSTDVFAAGADPNAETRADMAATASGSGYDPFTASSDTVPMPPMVAGPKQGDDDEGKMALPIILAALVFTFLLLGVLGWLAFGRGDGDGADAGETASVEGRSVRGSGMSNAAGKPEGADAGLPDAGDTPPGSADSGAAPSEGSLEGEGASASADSAEAKPNSRAKSKTKVEPDSSSDESSNKDAAGGPIPGNIDTDAAEKAAQAERERRERELERLEEEERRRKEAADDDDDDDDDEKEDKKSKKKKKKKKKK</sequence>
<feature type="domain" description="Protein kinase" evidence="10">
    <location>
        <begin position="9"/>
        <end position="278"/>
    </location>
</feature>
<evidence type="ECO:0000313" key="12">
    <source>
        <dbReference type="Proteomes" id="UP000005801"/>
    </source>
</evidence>
<keyword evidence="9" id="KW-0812">Transmembrane</keyword>
<dbReference type="PROSITE" id="PS50011">
    <property type="entry name" value="PROTEIN_KINASE_DOM"/>
    <property type="match status" value="1"/>
</dbReference>
<dbReference type="PROSITE" id="PS00107">
    <property type="entry name" value="PROTEIN_KINASE_ATP"/>
    <property type="match status" value="1"/>
</dbReference>
<dbReference type="Gene3D" id="1.10.510.10">
    <property type="entry name" value="Transferase(Phosphotransferase) domain 1"/>
    <property type="match status" value="1"/>
</dbReference>
<dbReference type="SUPFAM" id="SSF56112">
    <property type="entry name" value="Protein kinase-like (PK-like)"/>
    <property type="match status" value="1"/>
</dbReference>
<organism evidence="11 12">
    <name type="scientific">Plesiocystis pacifica SIR-1</name>
    <dbReference type="NCBI Taxonomy" id="391625"/>
    <lineage>
        <taxon>Bacteria</taxon>
        <taxon>Pseudomonadati</taxon>
        <taxon>Myxococcota</taxon>
        <taxon>Polyangia</taxon>
        <taxon>Nannocystales</taxon>
        <taxon>Nannocystaceae</taxon>
        <taxon>Plesiocystis</taxon>
    </lineage>
</organism>
<dbReference type="GO" id="GO:0004674">
    <property type="term" value="F:protein serine/threonine kinase activity"/>
    <property type="evidence" value="ECO:0007669"/>
    <property type="project" value="UniProtKB-KW"/>
</dbReference>
<dbReference type="PANTHER" id="PTHR43671:SF13">
    <property type="entry name" value="SERINE_THREONINE-PROTEIN KINASE NEK2"/>
    <property type="match status" value="1"/>
</dbReference>
<gene>
    <name evidence="11" type="ORF">PPSIR1_10830</name>
</gene>
<dbReference type="InterPro" id="IPR050660">
    <property type="entry name" value="NEK_Ser/Thr_kinase"/>
</dbReference>
<dbReference type="EC" id="2.7.11.1" evidence="2"/>
<accession>A6G500</accession>
<keyword evidence="9" id="KW-1133">Transmembrane helix</keyword>
<keyword evidence="6 7" id="KW-0067">ATP-binding</keyword>
<evidence type="ECO:0000256" key="4">
    <source>
        <dbReference type="ARBA" id="ARBA00022741"/>
    </source>
</evidence>
<evidence type="ECO:0000256" key="9">
    <source>
        <dbReference type="SAM" id="Phobius"/>
    </source>
</evidence>
<feature type="compositionally biased region" description="Basic residues" evidence="8">
    <location>
        <begin position="616"/>
        <end position="626"/>
    </location>
</feature>
<evidence type="ECO:0000256" key="1">
    <source>
        <dbReference type="ARBA" id="ARBA00010886"/>
    </source>
</evidence>
<comment type="similarity">
    <text evidence="1">Belongs to the protein kinase superfamily. NEK Ser/Thr protein kinase family. NIMA subfamily.</text>
</comment>
<dbReference type="STRING" id="391625.PPSIR1_10830"/>
<evidence type="ECO:0000256" key="6">
    <source>
        <dbReference type="ARBA" id="ARBA00022840"/>
    </source>
</evidence>
<keyword evidence="9" id="KW-0472">Membrane</keyword>
<keyword evidence="4 7" id="KW-0547">Nucleotide-binding</keyword>
<protein>
    <recommendedName>
        <fullName evidence="2">non-specific serine/threonine protein kinase</fullName>
        <ecNumber evidence="2">2.7.11.1</ecNumber>
    </recommendedName>
</protein>
<keyword evidence="3" id="KW-0808">Transferase</keyword>
<dbReference type="InterPro" id="IPR011009">
    <property type="entry name" value="Kinase-like_dom_sf"/>
</dbReference>
<feature type="region of interest" description="Disordered" evidence="8">
    <location>
        <begin position="464"/>
        <end position="626"/>
    </location>
</feature>
<dbReference type="PANTHER" id="PTHR43671">
    <property type="entry name" value="SERINE/THREONINE-PROTEIN KINASE NEK"/>
    <property type="match status" value="1"/>
</dbReference>
<evidence type="ECO:0000256" key="7">
    <source>
        <dbReference type="PROSITE-ProRule" id="PRU10141"/>
    </source>
</evidence>
<evidence type="ECO:0000256" key="2">
    <source>
        <dbReference type="ARBA" id="ARBA00012513"/>
    </source>
</evidence>
<dbReference type="Proteomes" id="UP000005801">
    <property type="component" value="Unassembled WGS sequence"/>
</dbReference>
<feature type="compositionally biased region" description="Low complexity" evidence="8">
    <location>
        <begin position="312"/>
        <end position="325"/>
    </location>
</feature>
<evidence type="ECO:0000313" key="11">
    <source>
        <dbReference type="EMBL" id="EDM79092.1"/>
    </source>
</evidence>
<keyword evidence="5 11" id="KW-0418">Kinase</keyword>
<dbReference type="GO" id="GO:0005524">
    <property type="term" value="F:ATP binding"/>
    <property type="evidence" value="ECO:0007669"/>
    <property type="project" value="UniProtKB-UniRule"/>
</dbReference>
<dbReference type="SMART" id="SM00220">
    <property type="entry name" value="S_TKc"/>
    <property type="match status" value="1"/>
</dbReference>
<dbReference type="AlphaFoldDB" id="A6G500"/>
<feature type="binding site" evidence="7">
    <location>
        <position position="38"/>
    </location>
    <ligand>
        <name>ATP</name>
        <dbReference type="ChEBI" id="CHEBI:30616"/>
    </ligand>
</feature>
<dbReference type="PROSITE" id="PS00108">
    <property type="entry name" value="PROTEIN_KINASE_ST"/>
    <property type="match status" value="1"/>
</dbReference>
<feature type="transmembrane region" description="Helical" evidence="9">
    <location>
        <begin position="431"/>
        <end position="455"/>
    </location>
</feature>
<name>A6G500_9BACT</name>
<keyword evidence="12" id="KW-1185">Reference proteome</keyword>